<reference evidence="9 10" key="1">
    <citation type="submission" date="2017-04" db="EMBL/GenBank/DDBJ databases">
        <authorList>
            <person name="Afonso C.L."/>
            <person name="Miller P.J."/>
            <person name="Scott M.A."/>
            <person name="Spackman E."/>
            <person name="Goraichik I."/>
            <person name="Dimitrov K.M."/>
            <person name="Suarez D.L."/>
            <person name="Swayne D.E."/>
        </authorList>
    </citation>
    <scope>NUCLEOTIDE SEQUENCE [LARGE SCALE GENOMIC DNA]</scope>
    <source>
        <strain evidence="9 10">DSM 21164</strain>
    </source>
</reference>
<keyword evidence="4 9" id="KW-0808">Transferase</keyword>
<dbReference type="OrthoDB" id="9800801at2"/>
<evidence type="ECO:0000256" key="5">
    <source>
        <dbReference type="ARBA" id="ARBA00022691"/>
    </source>
</evidence>
<name>A0A1W2BQN5_9FLAO</name>
<dbReference type="InterPro" id="IPR001091">
    <property type="entry name" value="RM_Methyltransferase"/>
</dbReference>
<dbReference type="AlphaFoldDB" id="A0A1W2BQN5"/>
<evidence type="ECO:0000256" key="6">
    <source>
        <dbReference type="ARBA" id="ARBA00047942"/>
    </source>
</evidence>
<dbReference type="PRINTS" id="PR00508">
    <property type="entry name" value="S21N4MTFRASE"/>
</dbReference>
<evidence type="ECO:0000256" key="4">
    <source>
        <dbReference type="ARBA" id="ARBA00022679"/>
    </source>
</evidence>
<comment type="catalytic activity">
    <reaction evidence="6">
        <text>a 2'-deoxyadenosine in DNA + S-adenosyl-L-methionine = an N(6)-methyl-2'-deoxyadenosine in DNA + S-adenosyl-L-homocysteine + H(+)</text>
        <dbReference type="Rhea" id="RHEA:15197"/>
        <dbReference type="Rhea" id="RHEA-COMP:12418"/>
        <dbReference type="Rhea" id="RHEA-COMP:12419"/>
        <dbReference type="ChEBI" id="CHEBI:15378"/>
        <dbReference type="ChEBI" id="CHEBI:57856"/>
        <dbReference type="ChEBI" id="CHEBI:59789"/>
        <dbReference type="ChEBI" id="CHEBI:90615"/>
        <dbReference type="ChEBI" id="CHEBI:90616"/>
        <dbReference type="EC" id="2.1.1.72"/>
    </reaction>
</comment>
<dbReference type="InterPro" id="IPR002295">
    <property type="entry name" value="N4/N6-MTase_EcoPI_Mod-like"/>
</dbReference>
<evidence type="ECO:0000313" key="10">
    <source>
        <dbReference type="Proteomes" id="UP000192360"/>
    </source>
</evidence>
<proteinExistence type="inferred from homology"/>
<evidence type="ECO:0000256" key="2">
    <source>
        <dbReference type="ARBA" id="ARBA00011900"/>
    </source>
</evidence>
<dbReference type="Pfam" id="PF01555">
    <property type="entry name" value="N6_N4_Mtase"/>
    <property type="match status" value="1"/>
</dbReference>
<feature type="domain" description="DNA methylase N-4/N-6" evidence="7">
    <location>
        <begin position="129"/>
        <end position="440"/>
    </location>
</feature>
<dbReference type="InterPro" id="IPR002052">
    <property type="entry name" value="DNA_methylase_N6_adenine_CS"/>
</dbReference>
<organism evidence="9 10">
    <name type="scientific">Cellulophaga tyrosinoxydans</name>
    <dbReference type="NCBI Taxonomy" id="504486"/>
    <lineage>
        <taxon>Bacteria</taxon>
        <taxon>Pseudomonadati</taxon>
        <taxon>Bacteroidota</taxon>
        <taxon>Flavobacteriia</taxon>
        <taxon>Flavobacteriales</taxon>
        <taxon>Flavobacteriaceae</taxon>
        <taxon>Cellulophaga</taxon>
    </lineage>
</organism>
<dbReference type="GO" id="GO:0009007">
    <property type="term" value="F:site-specific DNA-methyltransferase (adenine-specific) activity"/>
    <property type="evidence" value="ECO:0007669"/>
    <property type="project" value="UniProtKB-EC"/>
</dbReference>
<dbReference type="InterPro" id="IPR029063">
    <property type="entry name" value="SAM-dependent_MTases_sf"/>
</dbReference>
<accession>A0A1W2BQN5</accession>
<dbReference type="EMBL" id="FWXO01000004">
    <property type="protein sequence ID" value="SMC74932.1"/>
    <property type="molecule type" value="Genomic_DNA"/>
</dbReference>
<evidence type="ECO:0000259" key="8">
    <source>
        <dbReference type="Pfam" id="PF12564"/>
    </source>
</evidence>
<dbReference type="PIRSF" id="PIRSF015855">
    <property type="entry name" value="TypeIII_Mtase_mKpnI"/>
    <property type="match status" value="1"/>
</dbReference>
<dbReference type="InterPro" id="IPR002941">
    <property type="entry name" value="DNA_methylase_N4/N6"/>
</dbReference>
<dbReference type="Pfam" id="PF12564">
    <property type="entry name" value="TypeIII_RM_meth"/>
    <property type="match status" value="1"/>
</dbReference>
<dbReference type="GO" id="GO:0003677">
    <property type="term" value="F:DNA binding"/>
    <property type="evidence" value="ECO:0007669"/>
    <property type="project" value="InterPro"/>
</dbReference>
<dbReference type="GO" id="GO:0008170">
    <property type="term" value="F:N-methyltransferase activity"/>
    <property type="evidence" value="ECO:0007669"/>
    <property type="project" value="InterPro"/>
</dbReference>
<dbReference type="Proteomes" id="UP000192360">
    <property type="component" value="Unassembled WGS sequence"/>
</dbReference>
<keyword evidence="3 9" id="KW-0489">Methyltransferase</keyword>
<dbReference type="STRING" id="504486.SAMN05660703_2602"/>
<evidence type="ECO:0000256" key="1">
    <source>
        <dbReference type="ARBA" id="ARBA00006594"/>
    </source>
</evidence>
<evidence type="ECO:0000256" key="3">
    <source>
        <dbReference type="ARBA" id="ARBA00022603"/>
    </source>
</evidence>
<dbReference type="Gene3D" id="3.40.50.150">
    <property type="entry name" value="Vaccinia Virus protein VP39"/>
    <property type="match status" value="1"/>
</dbReference>
<feature type="domain" description="Type III restriction/modification enzyme methylation subunit" evidence="8">
    <location>
        <begin position="37"/>
        <end position="76"/>
    </location>
</feature>
<dbReference type="RefSeq" id="WP_084061930.1">
    <property type="nucleotide sequence ID" value="NZ_FWXO01000004.1"/>
</dbReference>
<dbReference type="InterPro" id="IPR022221">
    <property type="entry name" value="TypeIII_RM_meth"/>
</dbReference>
<dbReference type="GO" id="GO:0032259">
    <property type="term" value="P:methylation"/>
    <property type="evidence" value="ECO:0007669"/>
    <property type="project" value="UniProtKB-KW"/>
</dbReference>
<dbReference type="SUPFAM" id="SSF53335">
    <property type="entry name" value="S-adenosyl-L-methionine-dependent methyltransferases"/>
    <property type="match status" value="1"/>
</dbReference>
<gene>
    <name evidence="9" type="ORF">SAMN05660703_2602</name>
</gene>
<comment type="similarity">
    <text evidence="1">Belongs to the N(4)/N(6)-methyltransferase family.</text>
</comment>
<sequence>MNSYEHLKSILKKNSNYINNDAIKTNALIQAVNDLDVKLLGLLLSSSILKKQFFKKVDAILVFDKIEFIKFIEEHENELMLNDSAFINWAHYSKKGVTTPKSLKNENFIIKGDNYQVLQAIKPKFKGKIKCIYIDPPYNTGNESFSYKDKYASSLWLKQIEKCLKIAHELLTPDGVLFVSCDDNEFAYLKVLLDTIFKRENFIEHFSWKKTDTPSNLPKKSKKVLEYILCYEKSKDAVKYKGVPKTSRSSNGLMNQTNAVKTLVFPKNKIDTALPNGTYKKGSYGTKSYAIELLEDTEVKKGVFIKPVKLKGKFKWSQKNLDKELAKGTKVSIRSIAFSTSYEKAAYEVEAPLNYIDSKMGVDTTENAGRELSQLFGKEVFTYPKSESLIAYLLHMISNKLSKDDYVLDFYLGSGTTAAVAHKLGYKYIGIEHMDYIKEIPVKRLIKVLEGEQTGISKANNWNGGGTFVYAEFTSDTMKVTKTDAEITTIFYADSQLLNGE</sequence>
<keyword evidence="10" id="KW-1185">Reference proteome</keyword>
<dbReference type="EC" id="2.1.1.72" evidence="2"/>
<dbReference type="PROSITE" id="PS00092">
    <property type="entry name" value="N6_MTASE"/>
    <property type="match status" value="1"/>
</dbReference>
<keyword evidence="5" id="KW-0949">S-adenosyl-L-methionine</keyword>
<protein>
    <recommendedName>
        <fullName evidence="2">site-specific DNA-methyltransferase (adenine-specific)</fullName>
        <ecNumber evidence="2">2.1.1.72</ecNumber>
    </recommendedName>
</protein>
<evidence type="ECO:0000313" key="9">
    <source>
        <dbReference type="EMBL" id="SMC74932.1"/>
    </source>
</evidence>
<evidence type="ECO:0000259" key="7">
    <source>
        <dbReference type="Pfam" id="PF01555"/>
    </source>
</evidence>